<evidence type="ECO:0000256" key="4">
    <source>
        <dbReference type="ARBA" id="ARBA00022824"/>
    </source>
</evidence>
<reference evidence="14 15" key="2">
    <citation type="journal article" date="2012" name="PLoS Pathog.">
        <title>Diverse lifestyles and strategies of plant pathogenesis encoded in the genomes of eighteen Dothideomycetes fungi.</title>
        <authorList>
            <person name="Ohm R.A."/>
            <person name="Feau N."/>
            <person name="Henrissat B."/>
            <person name="Schoch C.L."/>
            <person name="Horwitz B.A."/>
            <person name="Barry K.W."/>
            <person name="Condon B.J."/>
            <person name="Copeland A.C."/>
            <person name="Dhillon B."/>
            <person name="Glaser F."/>
            <person name="Hesse C.N."/>
            <person name="Kosti I."/>
            <person name="LaButti K."/>
            <person name="Lindquist E.A."/>
            <person name="Lucas S."/>
            <person name="Salamov A.A."/>
            <person name="Bradshaw R.E."/>
            <person name="Ciuffetti L."/>
            <person name="Hamelin R.C."/>
            <person name="Kema G.H.J."/>
            <person name="Lawrence C."/>
            <person name="Scott J.A."/>
            <person name="Spatafora J.W."/>
            <person name="Turgeon B.G."/>
            <person name="de Wit P.J.G.M."/>
            <person name="Zhong S."/>
            <person name="Goodwin S.B."/>
            <person name="Grigoriev I.V."/>
        </authorList>
    </citation>
    <scope>NUCLEOTIDE SEQUENCE [LARGE SCALE GENOMIC DNA]</scope>
    <source>
        <strain evidence="15">NZE10 / CBS 128990</strain>
    </source>
</reference>
<feature type="compositionally biased region" description="Basic and acidic residues" evidence="11">
    <location>
        <begin position="415"/>
        <end position="433"/>
    </location>
</feature>
<dbReference type="GO" id="GO:0005789">
    <property type="term" value="C:endoplasmic reticulum membrane"/>
    <property type="evidence" value="ECO:0007669"/>
    <property type="project" value="UniProtKB-SubCell"/>
</dbReference>
<dbReference type="GO" id="GO:0006890">
    <property type="term" value="P:retrograde vesicle-mediated transport, Golgi to endoplasmic reticulum"/>
    <property type="evidence" value="ECO:0007669"/>
    <property type="project" value="InterPro"/>
</dbReference>
<keyword evidence="4" id="KW-0256">Endoplasmic reticulum</keyword>
<dbReference type="OMA" id="WYLETTF"/>
<proteinExistence type="inferred from homology"/>
<keyword evidence="3 12" id="KW-0812">Transmembrane</keyword>
<evidence type="ECO:0000256" key="9">
    <source>
        <dbReference type="ARBA" id="ARBA00037934"/>
    </source>
</evidence>
<evidence type="ECO:0000256" key="12">
    <source>
        <dbReference type="SAM" id="Phobius"/>
    </source>
</evidence>
<evidence type="ECO:0000313" key="15">
    <source>
        <dbReference type="Proteomes" id="UP000016933"/>
    </source>
</evidence>
<keyword evidence="5" id="KW-0931">ER-Golgi transport</keyword>
<keyword evidence="7 10" id="KW-0175">Coiled coil</keyword>
<dbReference type="EMBL" id="KB446539">
    <property type="protein sequence ID" value="EME44053.1"/>
    <property type="molecule type" value="Genomic_DNA"/>
</dbReference>
<evidence type="ECO:0000256" key="3">
    <source>
        <dbReference type="ARBA" id="ARBA00022692"/>
    </source>
</evidence>
<keyword evidence="2" id="KW-0813">Transport</keyword>
<feature type="region of interest" description="Disordered" evidence="11">
    <location>
        <begin position="385"/>
        <end position="469"/>
    </location>
</feature>
<gene>
    <name evidence="14" type="ORF">DOTSEDRAFT_53268</name>
</gene>
<dbReference type="Pfam" id="PF03908">
    <property type="entry name" value="Sec20"/>
    <property type="match status" value="1"/>
</dbReference>
<feature type="coiled-coil region" evidence="10">
    <location>
        <begin position="51"/>
        <end position="112"/>
    </location>
</feature>
<dbReference type="eggNOG" id="ENOG502S7WD">
    <property type="taxonomic scope" value="Eukaryota"/>
</dbReference>
<reference evidence="15" key="1">
    <citation type="journal article" date="2012" name="PLoS Genet.">
        <title>The genomes of the fungal plant pathogens Cladosporium fulvum and Dothistroma septosporum reveal adaptation to different hosts and lifestyles but also signatures of common ancestry.</title>
        <authorList>
            <person name="de Wit P.J.G.M."/>
            <person name="van der Burgt A."/>
            <person name="Oekmen B."/>
            <person name="Stergiopoulos I."/>
            <person name="Abd-Elsalam K.A."/>
            <person name="Aerts A.L."/>
            <person name="Bahkali A.H."/>
            <person name="Beenen H.G."/>
            <person name="Chettri P."/>
            <person name="Cox M.P."/>
            <person name="Datema E."/>
            <person name="de Vries R.P."/>
            <person name="Dhillon B."/>
            <person name="Ganley A.R."/>
            <person name="Griffiths S.A."/>
            <person name="Guo Y."/>
            <person name="Hamelin R.C."/>
            <person name="Henrissat B."/>
            <person name="Kabir M.S."/>
            <person name="Jashni M.K."/>
            <person name="Kema G."/>
            <person name="Klaubauf S."/>
            <person name="Lapidus A."/>
            <person name="Levasseur A."/>
            <person name="Lindquist E."/>
            <person name="Mehrabi R."/>
            <person name="Ohm R.A."/>
            <person name="Owen T.J."/>
            <person name="Salamov A."/>
            <person name="Schwelm A."/>
            <person name="Schijlen E."/>
            <person name="Sun H."/>
            <person name="van den Burg H.A."/>
            <person name="van Ham R.C.H.J."/>
            <person name="Zhang S."/>
            <person name="Goodwin S.B."/>
            <person name="Grigoriev I.V."/>
            <person name="Collemare J."/>
            <person name="Bradshaw R.E."/>
        </authorList>
    </citation>
    <scope>NUCLEOTIDE SEQUENCE [LARGE SCALE GENOMIC DNA]</scope>
    <source>
        <strain evidence="15">NZE10 / CBS 128990</strain>
    </source>
</reference>
<organism evidence="14 15">
    <name type="scientific">Dothistroma septosporum (strain NZE10 / CBS 128990)</name>
    <name type="common">Red band needle blight fungus</name>
    <name type="synonym">Mycosphaerella pini</name>
    <dbReference type="NCBI Taxonomy" id="675120"/>
    <lineage>
        <taxon>Eukaryota</taxon>
        <taxon>Fungi</taxon>
        <taxon>Dikarya</taxon>
        <taxon>Ascomycota</taxon>
        <taxon>Pezizomycotina</taxon>
        <taxon>Dothideomycetes</taxon>
        <taxon>Dothideomycetidae</taxon>
        <taxon>Mycosphaerellales</taxon>
        <taxon>Mycosphaerellaceae</taxon>
        <taxon>Dothistroma</taxon>
    </lineage>
</organism>
<dbReference type="PANTHER" id="PTHR12825:SF0">
    <property type="entry name" value="VESICLE TRANSPORT PROTEIN SEC20"/>
    <property type="match status" value="1"/>
</dbReference>
<sequence>MSAIQELSQQLTALFDCLKTTNTLISRLHKLKFVPGSEPIEADSGVRVELAQDIHDSLKQLEEELEFLQQEAEEYTTEGNRFRRHSSTDGEEARLQAKVVRLKDELAHSRQKFRNAQVAAKFASDEAKKREREAVLEGYRKEAEQLAAAGEQPNGSAGNQRELLFASRGRRTQSQKQLTKDEILVTASSDLTAGLRRTYDLLSTEVSRSRFAQETFEESTAALAQLGEDYTSLDSILSNSRNLLSTLLRSQKSDTWYLENAFRILIITLVWLFFRRILYGPFFKLPLFLWNIFALLTNWLFLKPLFFLLSVTGVLTTGPASTTSVAASSSTRAPLIVQASAKGKSHPRPSHVIAGQPAGLGGTGAKVGKDPELEGRISESIVRMVQESGRNDLPRRGDGTVLEERGDTPANPKKKSFEADVEEARQAEKEPPPRGDGIVLEERDEPANPKKKYFEVDDVDAKRANRDEL</sequence>
<dbReference type="GO" id="GO:0005484">
    <property type="term" value="F:SNAP receptor activity"/>
    <property type="evidence" value="ECO:0007669"/>
    <property type="project" value="InterPro"/>
</dbReference>
<dbReference type="AlphaFoldDB" id="N1PM15"/>
<name>N1PM15_DOTSN</name>
<keyword evidence="8 12" id="KW-0472">Membrane</keyword>
<feature type="region of interest" description="Disordered" evidence="11">
    <location>
        <begin position="340"/>
        <end position="371"/>
    </location>
</feature>
<dbReference type="Proteomes" id="UP000016933">
    <property type="component" value="Unassembled WGS sequence"/>
</dbReference>
<dbReference type="PANTHER" id="PTHR12825">
    <property type="entry name" value="BNIP1-RELATED"/>
    <property type="match status" value="1"/>
</dbReference>
<evidence type="ECO:0000256" key="2">
    <source>
        <dbReference type="ARBA" id="ARBA00022448"/>
    </source>
</evidence>
<evidence type="ECO:0000256" key="11">
    <source>
        <dbReference type="SAM" id="MobiDB-lite"/>
    </source>
</evidence>
<keyword evidence="15" id="KW-1185">Reference proteome</keyword>
<feature type="transmembrane region" description="Helical" evidence="12">
    <location>
        <begin position="256"/>
        <end position="274"/>
    </location>
</feature>
<evidence type="ECO:0000259" key="13">
    <source>
        <dbReference type="Pfam" id="PF03908"/>
    </source>
</evidence>
<dbReference type="OrthoDB" id="46868at2759"/>
<dbReference type="HOGENOM" id="CLU_038503_1_0_1"/>
<keyword evidence="6 12" id="KW-1133">Transmembrane helix</keyword>
<dbReference type="GO" id="GO:0031201">
    <property type="term" value="C:SNARE complex"/>
    <property type="evidence" value="ECO:0007669"/>
    <property type="project" value="TreeGrafter"/>
</dbReference>
<evidence type="ECO:0000256" key="8">
    <source>
        <dbReference type="ARBA" id="ARBA00023136"/>
    </source>
</evidence>
<accession>N1PM15</accession>
<evidence type="ECO:0000256" key="1">
    <source>
        <dbReference type="ARBA" id="ARBA00004163"/>
    </source>
</evidence>
<feature type="domain" description="Sec20 C-terminal" evidence="13">
    <location>
        <begin position="188"/>
        <end position="277"/>
    </location>
</feature>
<feature type="transmembrane region" description="Helical" evidence="12">
    <location>
        <begin position="286"/>
        <end position="309"/>
    </location>
</feature>
<dbReference type="InterPro" id="IPR005606">
    <property type="entry name" value="Sec20"/>
</dbReference>
<feature type="compositionally biased region" description="Basic and acidic residues" evidence="11">
    <location>
        <begin position="445"/>
        <end position="469"/>
    </location>
</feature>
<evidence type="ECO:0000313" key="14">
    <source>
        <dbReference type="EMBL" id="EME44053.1"/>
    </source>
</evidence>
<dbReference type="InterPro" id="IPR056173">
    <property type="entry name" value="Sec20_C"/>
</dbReference>
<feature type="compositionally biased region" description="Basic and acidic residues" evidence="11">
    <location>
        <begin position="389"/>
        <end position="407"/>
    </location>
</feature>
<evidence type="ECO:0000256" key="10">
    <source>
        <dbReference type="SAM" id="Coils"/>
    </source>
</evidence>
<comment type="similarity">
    <text evidence="9">Belongs to the SEC20 family.</text>
</comment>
<evidence type="ECO:0000256" key="7">
    <source>
        <dbReference type="ARBA" id="ARBA00023054"/>
    </source>
</evidence>
<dbReference type="STRING" id="675120.N1PM15"/>
<comment type="subcellular location">
    <subcellularLocation>
        <location evidence="1">Endoplasmic reticulum membrane</location>
        <topology evidence="1">Single-pass type IV membrane protein</topology>
    </subcellularLocation>
</comment>
<evidence type="ECO:0000256" key="5">
    <source>
        <dbReference type="ARBA" id="ARBA00022892"/>
    </source>
</evidence>
<protein>
    <recommendedName>
        <fullName evidence="13">Sec20 C-terminal domain-containing protein</fullName>
    </recommendedName>
</protein>
<evidence type="ECO:0000256" key="6">
    <source>
        <dbReference type="ARBA" id="ARBA00022989"/>
    </source>
</evidence>